<dbReference type="AlphaFoldDB" id="A0AAD8M2N9"/>
<name>A0AAD8M2N9_9APIA</name>
<organism evidence="1 2">
    <name type="scientific">Heracleum sosnowskyi</name>
    <dbReference type="NCBI Taxonomy" id="360622"/>
    <lineage>
        <taxon>Eukaryota</taxon>
        <taxon>Viridiplantae</taxon>
        <taxon>Streptophyta</taxon>
        <taxon>Embryophyta</taxon>
        <taxon>Tracheophyta</taxon>
        <taxon>Spermatophyta</taxon>
        <taxon>Magnoliopsida</taxon>
        <taxon>eudicotyledons</taxon>
        <taxon>Gunneridae</taxon>
        <taxon>Pentapetalae</taxon>
        <taxon>asterids</taxon>
        <taxon>campanulids</taxon>
        <taxon>Apiales</taxon>
        <taxon>Apiaceae</taxon>
        <taxon>Apioideae</taxon>
        <taxon>apioid superclade</taxon>
        <taxon>Tordylieae</taxon>
        <taxon>Tordyliinae</taxon>
        <taxon>Heracleum</taxon>
    </lineage>
</organism>
<dbReference type="EMBL" id="JAUIZM010000011">
    <property type="protein sequence ID" value="KAK1357409.1"/>
    <property type="molecule type" value="Genomic_DNA"/>
</dbReference>
<proteinExistence type="predicted"/>
<gene>
    <name evidence="1" type="ORF">POM88_050665</name>
</gene>
<keyword evidence="2" id="KW-1185">Reference proteome</keyword>
<evidence type="ECO:0000313" key="2">
    <source>
        <dbReference type="Proteomes" id="UP001237642"/>
    </source>
</evidence>
<accession>A0AAD8M2N9</accession>
<protein>
    <submittedName>
        <fullName evidence="1">Uncharacterized protein</fullName>
    </submittedName>
</protein>
<reference evidence="1" key="2">
    <citation type="submission" date="2023-05" db="EMBL/GenBank/DDBJ databases">
        <authorList>
            <person name="Schelkunov M.I."/>
        </authorList>
    </citation>
    <scope>NUCLEOTIDE SEQUENCE</scope>
    <source>
        <strain evidence="1">Hsosn_3</strain>
        <tissue evidence="1">Leaf</tissue>
    </source>
</reference>
<sequence length="116" mass="12801">MGSGVVIRDHRGAVVMMVSGTIRGLTDIGSELWTLLIGFLAVDEAQNRDRLVVFHRSVVRAREIWRLDMGLGPLNACFQVIEENVAAAQHDTDEEIEGIGEWLVQDLGLQSMGVQN</sequence>
<comment type="caution">
    <text evidence="1">The sequence shown here is derived from an EMBL/GenBank/DDBJ whole genome shotgun (WGS) entry which is preliminary data.</text>
</comment>
<evidence type="ECO:0000313" key="1">
    <source>
        <dbReference type="EMBL" id="KAK1357409.1"/>
    </source>
</evidence>
<reference evidence="1" key="1">
    <citation type="submission" date="2023-02" db="EMBL/GenBank/DDBJ databases">
        <title>Genome of toxic invasive species Heracleum sosnowskyi carries increased number of genes despite the absence of recent whole-genome duplications.</title>
        <authorList>
            <person name="Schelkunov M."/>
            <person name="Shtratnikova V."/>
            <person name="Makarenko M."/>
            <person name="Klepikova A."/>
            <person name="Omelchenko D."/>
            <person name="Novikova G."/>
            <person name="Obukhova E."/>
            <person name="Bogdanov V."/>
            <person name="Penin A."/>
            <person name="Logacheva M."/>
        </authorList>
    </citation>
    <scope>NUCLEOTIDE SEQUENCE</scope>
    <source>
        <strain evidence="1">Hsosn_3</strain>
        <tissue evidence="1">Leaf</tissue>
    </source>
</reference>
<dbReference type="Proteomes" id="UP001237642">
    <property type="component" value="Unassembled WGS sequence"/>
</dbReference>